<name>A0A1I7TEA7_9PELO</name>
<proteinExistence type="predicted"/>
<protein>
    <submittedName>
        <fullName evidence="2">Uncharacterized protein</fullName>
    </submittedName>
</protein>
<accession>A0A1I7TEA7</accession>
<evidence type="ECO:0000313" key="2">
    <source>
        <dbReference type="WBParaSite" id="Csp11.Scaffold590.g5095.t1"/>
    </source>
</evidence>
<organism evidence="1 2">
    <name type="scientific">Caenorhabditis tropicalis</name>
    <dbReference type="NCBI Taxonomy" id="1561998"/>
    <lineage>
        <taxon>Eukaryota</taxon>
        <taxon>Metazoa</taxon>
        <taxon>Ecdysozoa</taxon>
        <taxon>Nematoda</taxon>
        <taxon>Chromadorea</taxon>
        <taxon>Rhabditida</taxon>
        <taxon>Rhabditina</taxon>
        <taxon>Rhabditomorpha</taxon>
        <taxon>Rhabditoidea</taxon>
        <taxon>Rhabditidae</taxon>
        <taxon>Peloderinae</taxon>
        <taxon>Caenorhabditis</taxon>
    </lineage>
</organism>
<evidence type="ECO:0000313" key="1">
    <source>
        <dbReference type="Proteomes" id="UP000095282"/>
    </source>
</evidence>
<dbReference type="Proteomes" id="UP000095282">
    <property type="component" value="Unplaced"/>
</dbReference>
<dbReference type="AlphaFoldDB" id="A0A1I7TEA7"/>
<sequence>MCRGLRDCIDYLRPSSALKRIVVYVNPSRISMELEGYTNNRWAYIQYNDGRCGRTIRKKTQKFKNLDFIEKFCNDFDAILRSHVPLPLVYIRLVLYKPPPPPPSTVLEMIFGSAEDEKPEYDEEKICDGVIIKILARLALKQPYQIKKIQVDRKKFLPDFLNLCEDGYCE</sequence>
<dbReference type="WBParaSite" id="Csp11.Scaffold590.g5095.t1">
    <property type="protein sequence ID" value="Csp11.Scaffold590.g5095.t1"/>
    <property type="gene ID" value="Csp11.Scaffold590.g5095"/>
</dbReference>
<reference evidence="2" key="1">
    <citation type="submission" date="2016-11" db="UniProtKB">
        <authorList>
            <consortium name="WormBaseParasite"/>
        </authorList>
    </citation>
    <scope>IDENTIFICATION</scope>
</reference>
<keyword evidence="1" id="KW-1185">Reference proteome</keyword>